<dbReference type="AlphaFoldDB" id="A0ABD0KNP7"/>
<name>A0ABD0KNP7_9CAEN</name>
<keyword evidence="2" id="KW-1185">Reference proteome</keyword>
<evidence type="ECO:0000313" key="2">
    <source>
        <dbReference type="Proteomes" id="UP001519460"/>
    </source>
</evidence>
<accession>A0ABD0KNP7</accession>
<protein>
    <submittedName>
        <fullName evidence="1">Uncharacterized protein</fullName>
    </submittedName>
</protein>
<sequence length="93" mass="10097">MLIELCGHNNGGLITSSKQREGILQNTGGNCCAAVALAGNFEQSNQTSRNRIPQCVYRQSGHRVQVTDKRNGQADRLCSTVRQKGRDAMFGCA</sequence>
<comment type="caution">
    <text evidence="1">The sequence shown here is derived from an EMBL/GenBank/DDBJ whole genome shotgun (WGS) entry which is preliminary data.</text>
</comment>
<gene>
    <name evidence="1" type="ORF">BaRGS_00020150</name>
</gene>
<dbReference type="Proteomes" id="UP001519460">
    <property type="component" value="Unassembled WGS sequence"/>
</dbReference>
<organism evidence="1 2">
    <name type="scientific">Batillaria attramentaria</name>
    <dbReference type="NCBI Taxonomy" id="370345"/>
    <lineage>
        <taxon>Eukaryota</taxon>
        <taxon>Metazoa</taxon>
        <taxon>Spiralia</taxon>
        <taxon>Lophotrochozoa</taxon>
        <taxon>Mollusca</taxon>
        <taxon>Gastropoda</taxon>
        <taxon>Caenogastropoda</taxon>
        <taxon>Sorbeoconcha</taxon>
        <taxon>Cerithioidea</taxon>
        <taxon>Batillariidae</taxon>
        <taxon>Batillaria</taxon>
    </lineage>
</organism>
<evidence type="ECO:0000313" key="1">
    <source>
        <dbReference type="EMBL" id="KAK7488533.1"/>
    </source>
</evidence>
<dbReference type="EMBL" id="JACVVK020000149">
    <property type="protein sequence ID" value="KAK7488533.1"/>
    <property type="molecule type" value="Genomic_DNA"/>
</dbReference>
<reference evidence="1 2" key="1">
    <citation type="journal article" date="2023" name="Sci. Data">
        <title>Genome assembly of the Korean intertidal mud-creeper Batillaria attramentaria.</title>
        <authorList>
            <person name="Patra A.K."/>
            <person name="Ho P.T."/>
            <person name="Jun S."/>
            <person name="Lee S.J."/>
            <person name="Kim Y."/>
            <person name="Won Y.J."/>
        </authorList>
    </citation>
    <scope>NUCLEOTIDE SEQUENCE [LARGE SCALE GENOMIC DNA]</scope>
    <source>
        <strain evidence="1">Wonlab-2016</strain>
    </source>
</reference>
<proteinExistence type="predicted"/>
<feature type="non-terminal residue" evidence="1">
    <location>
        <position position="93"/>
    </location>
</feature>